<dbReference type="InterPro" id="IPR000719">
    <property type="entry name" value="Prot_kinase_dom"/>
</dbReference>
<keyword evidence="4" id="KW-0456">Lyase</keyword>
<dbReference type="SMART" id="SM00220">
    <property type="entry name" value="S_TKc"/>
    <property type="match status" value="1"/>
</dbReference>
<reference evidence="7 8" key="1">
    <citation type="journal article" date="2021" name="BMC Genomics">
        <title>Datura genome reveals duplications of psychoactive alkaloid biosynthetic genes and high mutation rate following tissue culture.</title>
        <authorList>
            <person name="Rajewski A."/>
            <person name="Carter-House D."/>
            <person name="Stajich J."/>
            <person name="Litt A."/>
        </authorList>
    </citation>
    <scope>NUCLEOTIDE SEQUENCE [LARGE SCALE GENOMIC DNA]</scope>
    <source>
        <strain evidence="7">AR-01</strain>
    </source>
</reference>
<feature type="transmembrane region" description="Helical" evidence="5">
    <location>
        <begin position="186"/>
        <end position="204"/>
    </location>
</feature>
<accession>A0ABS8T0H1</accession>
<dbReference type="EMBL" id="JACEIK010000934">
    <property type="protein sequence ID" value="MCD7464042.1"/>
    <property type="molecule type" value="Genomic_DNA"/>
</dbReference>
<dbReference type="InterPro" id="IPR048571">
    <property type="entry name" value="RuBisCO_activase_AAA_helical"/>
</dbReference>
<name>A0ABS8T0H1_DATST</name>
<gene>
    <name evidence="7" type="primary">UXS1_8</name>
    <name evidence="7" type="ORF">HAX54_051961</name>
</gene>
<dbReference type="PROSITE" id="PS00108">
    <property type="entry name" value="PROTEIN_KINASE_ST"/>
    <property type="match status" value="1"/>
</dbReference>
<dbReference type="Pfam" id="PF21228">
    <property type="entry name" value="RuBisCO_activase_AAA_helical"/>
    <property type="match status" value="1"/>
</dbReference>
<keyword evidence="2" id="KW-0210">Decarboxylase</keyword>
<dbReference type="PANTHER" id="PTHR43078">
    <property type="entry name" value="UDP-GLUCURONIC ACID DECARBOXYLASE-RELATED"/>
    <property type="match status" value="1"/>
</dbReference>
<evidence type="ECO:0000313" key="8">
    <source>
        <dbReference type="Proteomes" id="UP000823775"/>
    </source>
</evidence>
<evidence type="ECO:0000256" key="1">
    <source>
        <dbReference type="ARBA" id="ARBA00001911"/>
    </source>
</evidence>
<evidence type="ECO:0000313" key="7">
    <source>
        <dbReference type="EMBL" id="MCD7464042.1"/>
    </source>
</evidence>
<protein>
    <submittedName>
        <fullName evidence="7">UDP-glucuronic acid decarboxylase 1</fullName>
    </submittedName>
</protein>
<dbReference type="InterPro" id="IPR044516">
    <property type="entry name" value="UXS-like"/>
</dbReference>
<dbReference type="PANTHER" id="PTHR43078:SF22">
    <property type="entry name" value="UDP-GLUCURONIC ACID DECARBOXYLASE 1"/>
    <property type="match status" value="1"/>
</dbReference>
<dbReference type="Gene3D" id="3.40.50.720">
    <property type="entry name" value="NAD(P)-binding Rossmann-like Domain"/>
    <property type="match status" value="1"/>
</dbReference>
<evidence type="ECO:0000256" key="3">
    <source>
        <dbReference type="ARBA" id="ARBA00023027"/>
    </source>
</evidence>
<proteinExistence type="predicted"/>
<keyword evidence="8" id="KW-1185">Reference proteome</keyword>
<evidence type="ECO:0000256" key="5">
    <source>
        <dbReference type="SAM" id="Phobius"/>
    </source>
</evidence>
<feature type="transmembrane region" description="Helical" evidence="5">
    <location>
        <begin position="150"/>
        <end position="165"/>
    </location>
</feature>
<dbReference type="Pfam" id="PF00069">
    <property type="entry name" value="Pkinase"/>
    <property type="match status" value="1"/>
</dbReference>
<dbReference type="Gene3D" id="1.10.8.1070">
    <property type="match status" value="1"/>
</dbReference>
<sequence>MGTLNMLGLAKRIGARFLLTSTSEVYGDPLEHPRKRNILGKCESNSFLKHLGVRSCYDEGKRTAETLSKKSPSWVQAIRKQPLTVYGDGKQTRSFALRSDLVVKEVIDSSATIEFRANTADDPHKRKPDISRAKKLLNWEPKYPARGTRLLWSMIFAILALIGEIDQMKFRSTSNMKKAPKKQLRVFNQVTLLLTFIYCSPMIYQLRRFVEKSPCGRYIRYSYVGWRGLQRSVHWHDRADEIVIAWNQSFFEEEDEALKTLRNFQNPNHDQGVIPPKLEKVSVRYDNGTDVDLASIKNWGRQILEGLSFLHSQSPKIIHRDIKCDNVFVDSGGKQCYSWRFWSATTDSTMIWWINIHSDMYLLEMVTGEYPYMECSNGIQIFGSVHRCKACAFQRHEMPETVELSPKNIKDCYYGDSDLKFLAVGMREGGSLFCFLCPWRLTSHCNVPKNGNQLRHDECWRIRKRKCRRALLAKVIRQKELVEWVELSNTVNNQMVNATLMNIADNPMNVQLPGIYNKQENARVPIIVTREDRIGVCKGIFRTDSIRDEHACTLSTLPGQSTGQEYSEDEVRKWIESTGIGQLGKTIEGPPTFEQPKMTIEKLL</sequence>
<dbReference type="Proteomes" id="UP000823775">
    <property type="component" value="Unassembled WGS sequence"/>
</dbReference>
<dbReference type="Gene3D" id="1.10.510.10">
    <property type="entry name" value="Transferase(Phosphotransferase) domain 1"/>
    <property type="match status" value="1"/>
</dbReference>
<dbReference type="InterPro" id="IPR008271">
    <property type="entry name" value="Ser/Thr_kinase_AS"/>
</dbReference>
<evidence type="ECO:0000259" key="6">
    <source>
        <dbReference type="SMART" id="SM00220"/>
    </source>
</evidence>
<keyword evidence="3" id="KW-0520">NAD</keyword>
<comment type="caution">
    <text evidence="7">The sequence shown here is derived from an EMBL/GenBank/DDBJ whole genome shotgun (WGS) entry which is preliminary data.</text>
</comment>
<keyword evidence="5" id="KW-0472">Membrane</keyword>
<organism evidence="7 8">
    <name type="scientific">Datura stramonium</name>
    <name type="common">Jimsonweed</name>
    <name type="synonym">Common thornapple</name>
    <dbReference type="NCBI Taxonomy" id="4076"/>
    <lineage>
        <taxon>Eukaryota</taxon>
        <taxon>Viridiplantae</taxon>
        <taxon>Streptophyta</taxon>
        <taxon>Embryophyta</taxon>
        <taxon>Tracheophyta</taxon>
        <taxon>Spermatophyta</taxon>
        <taxon>Magnoliopsida</taxon>
        <taxon>eudicotyledons</taxon>
        <taxon>Gunneridae</taxon>
        <taxon>Pentapetalae</taxon>
        <taxon>asterids</taxon>
        <taxon>lamiids</taxon>
        <taxon>Solanales</taxon>
        <taxon>Solanaceae</taxon>
        <taxon>Solanoideae</taxon>
        <taxon>Datureae</taxon>
        <taxon>Datura</taxon>
    </lineage>
</organism>
<dbReference type="Gene3D" id="3.90.25.10">
    <property type="entry name" value="UDP-galactose 4-epimerase, domain 1"/>
    <property type="match status" value="1"/>
</dbReference>
<dbReference type="SUPFAM" id="SSF56112">
    <property type="entry name" value="Protein kinase-like (PK-like)"/>
    <property type="match status" value="1"/>
</dbReference>
<dbReference type="InterPro" id="IPR011009">
    <property type="entry name" value="Kinase-like_dom_sf"/>
</dbReference>
<evidence type="ECO:0000256" key="4">
    <source>
        <dbReference type="ARBA" id="ARBA00023239"/>
    </source>
</evidence>
<dbReference type="SUPFAM" id="SSF51735">
    <property type="entry name" value="NAD(P)-binding Rossmann-fold domains"/>
    <property type="match status" value="1"/>
</dbReference>
<evidence type="ECO:0000256" key="2">
    <source>
        <dbReference type="ARBA" id="ARBA00022793"/>
    </source>
</evidence>
<feature type="domain" description="Protein kinase" evidence="6">
    <location>
        <begin position="218"/>
        <end position="482"/>
    </location>
</feature>
<keyword evidence="5" id="KW-0812">Transmembrane</keyword>
<keyword evidence="5" id="KW-1133">Transmembrane helix</keyword>
<comment type="cofactor">
    <cofactor evidence="1">
        <name>NAD(+)</name>
        <dbReference type="ChEBI" id="CHEBI:57540"/>
    </cofactor>
</comment>
<dbReference type="InterPro" id="IPR036291">
    <property type="entry name" value="NAD(P)-bd_dom_sf"/>
</dbReference>